<dbReference type="GO" id="GO:0022857">
    <property type="term" value="F:transmembrane transporter activity"/>
    <property type="evidence" value="ECO:0007669"/>
    <property type="project" value="InterPro"/>
</dbReference>
<dbReference type="AlphaFoldDB" id="A0A117MP49"/>
<evidence type="ECO:0000256" key="6">
    <source>
        <dbReference type="SAM" id="Phobius"/>
    </source>
</evidence>
<dbReference type="EMBL" id="LLZH01000292">
    <property type="protein sequence ID" value="KUL28031.1"/>
    <property type="molecule type" value="Genomic_DNA"/>
</dbReference>
<protein>
    <recommendedName>
        <fullName evidence="7">Major facilitator superfamily (MFS) profile domain-containing protein</fullName>
    </recommendedName>
</protein>
<keyword evidence="3 6" id="KW-0812">Transmembrane</keyword>
<feature type="transmembrane region" description="Helical" evidence="6">
    <location>
        <begin position="83"/>
        <end position="105"/>
    </location>
</feature>
<feature type="transmembrane region" description="Helical" evidence="6">
    <location>
        <begin position="182"/>
        <end position="200"/>
    </location>
</feature>
<dbReference type="Gene3D" id="1.20.1250.20">
    <property type="entry name" value="MFS general substrate transporter like domains"/>
    <property type="match status" value="1"/>
</dbReference>
<evidence type="ECO:0000313" key="9">
    <source>
        <dbReference type="Proteomes" id="UP000053244"/>
    </source>
</evidence>
<gene>
    <name evidence="8" type="ORF">ADL15_33035</name>
</gene>
<dbReference type="InterPro" id="IPR036259">
    <property type="entry name" value="MFS_trans_sf"/>
</dbReference>
<feature type="transmembrane region" description="Helical" evidence="6">
    <location>
        <begin position="111"/>
        <end position="134"/>
    </location>
</feature>
<name>A0A117MP49_9ACTN</name>
<feature type="transmembrane region" description="Helical" evidence="6">
    <location>
        <begin position="51"/>
        <end position="71"/>
    </location>
</feature>
<dbReference type="OrthoDB" id="145388at2"/>
<evidence type="ECO:0000256" key="3">
    <source>
        <dbReference type="ARBA" id="ARBA00022692"/>
    </source>
</evidence>
<evidence type="ECO:0000313" key="8">
    <source>
        <dbReference type="EMBL" id="KUL28031.1"/>
    </source>
</evidence>
<evidence type="ECO:0000259" key="7">
    <source>
        <dbReference type="PROSITE" id="PS50850"/>
    </source>
</evidence>
<dbReference type="PROSITE" id="PS50850">
    <property type="entry name" value="MFS"/>
    <property type="match status" value="1"/>
</dbReference>
<dbReference type="InterPro" id="IPR011701">
    <property type="entry name" value="MFS"/>
</dbReference>
<dbReference type="GO" id="GO:0005886">
    <property type="term" value="C:plasma membrane"/>
    <property type="evidence" value="ECO:0007669"/>
    <property type="project" value="UniProtKB-SubCell"/>
</dbReference>
<dbReference type="Proteomes" id="UP000053244">
    <property type="component" value="Unassembled WGS sequence"/>
</dbReference>
<evidence type="ECO:0000256" key="2">
    <source>
        <dbReference type="ARBA" id="ARBA00022475"/>
    </source>
</evidence>
<accession>A0A117MP49</accession>
<feature type="transmembrane region" description="Helical" evidence="6">
    <location>
        <begin position="20"/>
        <end position="39"/>
    </location>
</feature>
<evidence type="ECO:0000256" key="5">
    <source>
        <dbReference type="ARBA" id="ARBA00023136"/>
    </source>
</evidence>
<feature type="transmembrane region" description="Helical" evidence="6">
    <location>
        <begin position="264"/>
        <end position="286"/>
    </location>
</feature>
<feature type="transmembrane region" description="Helical" evidence="6">
    <location>
        <begin position="155"/>
        <end position="176"/>
    </location>
</feature>
<evidence type="ECO:0000256" key="1">
    <source>
        <dbReference type="ARBA" id="ARBA00004651"/>
    </source>
</evidence>
<dbReference type="RefSeq" id="WP_067699353.1">
    <property type="nucleotide sequence ID" value="NZ_LLZH01000292.1"/>
</dbReference>
<sequence>MSSPPATAVVVAPPRRNEWILIAFTILTNLADAVMKIALPLLAVRLTDSPALVAAVAVLMTLPWLTTALHIGVLVDRWNRRNLMIGAEVTRIAAMAVLLVTVLTGTASLPLIYVVAFGLGVAEVIALTSAASIVPSAVPRARWQTVTARVTAMEYLCNGFLGAPLGGFLVAAGFALALGATGLVYVLGAVLLLLLAGQFAPGAGQERRSVGVEITDGLRFLWRTPLLRTMALLIAVMAGCWSAWLAIIPVYAVSGPLALSESQFGLLMTAMGAGGVVGTLLVGPVNRLLGRFNAASRLVGWGLTPVAALIAGVLAQTVGYRVAFGVFAAVCLCLVVPYLKVVTGAALTIADQR</sequence>
<evidence type="ECO:0000256" key="4">
    <source>
        <dbReference type="ARBA" id="ARBA00022989"/>
    </source>
</evidence>
<feature type="transmembrane region" description="Helical" evidence="6">
    <location>
        <begin position="324"/>
        <end position="350"/>
    </location>
</feature>
<keyword evidence="5 6" id="KW-0472">Membrane</keyword>
<proteinExistence type="predicted"/>
<comment type="subcellular location">
    <subcellularLocation>
        <location evidence="1">Cell membrane</location>
        <topology evidence="1">Multi-pass membrane protein</topology>
    </subcellularLocation>
</comment>
<reference evidence="8 9" key="1">
    <citation type="submission" date="2015-10" db="EMBL/GenBank/DDBJ databases">
        <authorList>
            <person name="Gilbert D.G."/>
        </authorList>
    </citation>
    <scope>NUCLEOTIDE SEQUENCE [LARGE SCALE GENOMIC DNA]</scope>
    <source>
        <strain evidence="8 9">NRRL B-16712</strain>
    </source>
</reference>
<keyword evidence="2" id="KW-1003">Cell membrane</keyword>
<organism evidence="8 9">
    <name type="scientific">Actinoplanes awajinensis subsp. mycoplanecinus</name>
    <dbReference type="NCBI Taxonomy" id="135947"/>
    <lineage>
        <taxon>Bacteria</taxon>
        <taxon>Bacillati</taxon>
        <taxon>Actinomycetota</taxon>
        <taxon>Actinomycetes</taxon>
        <taxon>Micromonosporales</taxon>
        <taxon>Micromonosporaceae</taxon>
        <taxon>Actinoplanes</taxon>
    </lineage>
</organism>
<dbReference type="SUPFAM" id="SSF103473">
    <property type="entry name" value="MFS general substrate transporter"/>
    <property type="match status" value="1"/>
</dbReference>
<keyword evidence="9" id="KW-1185">Reference proteome</keyword>
<keyword evidence="4 6" id="KW-1133">Transmembrane helix</keyword>
<dbReference type="CDD" id="cd06173">
    <property type="entry name" value="MFS_MefA_like"/>
    <property type="match status" value="1"/>
</dbReference>
<comment type="caution">
    <text evidence="8">The sequence shown here is derived from an EMBL/GenBank/DDBJ whole genome shotgun (WGS) entry which is preliminary data.</text>
</comment>
<dbReference type="PANTHER" id="PTHR23513">
    <property type="entry name" value="INTEGRAL MEMBRANE EFFLUX PROTEIN-RELATED"/>
    <property type="match status" value="1"/>
</dbReference>
<feature type="domain" description="Major facilitator superfamily (MFS) profile" evidence="7">
    <location>
        <begin position="17"/>
        <end position="353"/>
    </location>
</feature>
<feature type="transmembrane region" description="Helical" evidence="6">
    <location>
        <begin position="298"/>
        <end position="318"/>
    </location>
</feature>
<dbReference type="PANTHER" id="PTHR23513:SF6">
    <property type="entry name" value="MAJOR FACILITATOR SUPERFAMILY ASSOCIATED DOMAIN-CONTAINING PROTEIN"/>
    <property type="match status" value="1"/>
</dbReference>
<feature type="transmembrane region" description="Helical" evidence="6">
    <location>
        <begin position="229"/>
        <end position="252"/>
    </location>
</feature>
<dbReference type="Pfam" id="PF07690">
    <property type="entry name" value="MFS_1"/>
    <property type="match status" value="1"/>
</dbReference>
<dbReference type="InterPro" id="IPR020846">
    <property type="entry name" value="MFS_dom"/>
</dbReference>